<gene>
    <name evidence="1" type="primary">ORF5</name>
    <name evidence="1" type="ORF">Achr_1520</name>
</gene>
<evidence type="ECO:0000313" key="1">
    <source>
        <dbReference type="EMBL" id="AJE19666.1"/>
    </source>
</evidence>
<dbReference type="KEGG" id="acx:Achr_1520"/>
<dbReference type="STRING" id="1328314.Achr_1520"/>
<dbReference type="Gene3D" id="1.25.40.10">
    <property type="entry name" value="Tetratricopeptide repeat domain"/>
    <property type="match status" value="1"/>
</dbReference>
<evidence type="ECO:0000313" key="2">
    <source>
        <dbReference type="Proteomes" id="UP000068210"/>
    </source>
</evidence>
<protein>
    <recommendedName>
        <fullName evidence="3">Tetratricopeptide repeat protein</fullName>
    </recommendedName>
</protein>
<keyword evidence="2" id="KW-1185">Reference proteome</keyword>
<accession>A0A0C4WIW5</accession>
<dbReference type="HOGENOM" id="CLU_114962_0_0_6"/>
<evidence type="ECO:0008006" key="3">
    <source>
        <dbReference type="Google" id="ProtNLM"/>
    </source>
</evidence>
<organism evidence="1 2">
    <name type="scientific">Azotobacter chroococcum NCIMB 8003</name>
    <dbReference type="NCBI Taxonomy" id="1328314"/>
    <lineage>
        <taxon>Bacteria</taxon>
        <taxon>Pseudomonadati</taxon>
        <taxon>Pseudomonadota</taxon>
        <taxon>Gammaproteobacteria</taxon>
        <taxon>Pseudomonadales</taxon>
        <taxon>Pseudomonadaceae</taxon>
        <taxon>Azotobacter</taxon>
    </lineage>
</organism>
<dbReference type="EMBL" id="CP010415">
    <property type="protein sequence ID" value="AJE19666.1"/>
    <property type="molecule type" value="Genomic_DNA"/>
</dbReference>
<sequence>MDLQDFDSAHLYFDEPLAPEVAARLAAAAEQYAEGTAEQPLLEAQALAPDDLTVLVGLYRFYYYQHRYEAALQIARRALEVVGPRLLLPANWSEIDAGHLAVAAERGIGLLRFYLLALKGAGYLSLRLGRFEQGKAMLVKVVELDTDNRLGARLLLDVLAEHSAEILIFPTAANAEIRP</sequence>
<reference evidence="1 2" key="1">
    <citation type="journal article" date="2015" name="PLoS ONE">
        <title>Azotobacter Genomes: The Genome of Azotobacter chroococcum NCIMB 8003 (ATCC 4412).</title>
        <authorList>
            <person name="Robson R.L."/>
            <person name="Jones R."/>
            <person name="Robson R.M."/>
            <person name="Schwartz A."/>
            <person name="Richardson T.H."/>
        </authorList>
    </citation>
    <scope>NUCLEOTIDE SEQUENCE [LARGE SCALE GENOMIC DNA]</scope>
    <source>
        <strain evidence="1 2">NCIMB 8003</strain>
    </source>
</reference>
<name>A0A0C4WIW5_9GAMM</name>
<dbReference type="SUPFAM" id="SSF48452">
    <property type="entry name" value="TPR-like"/>
    <property type="match status" value="1"/>
</dbReference>
<dbReference type="InterPro" id="IPR011990">
    <property type="entry name" value="TPR-like_helical_dom_sf"/>
</dbReference>
<dbReference type="RefSeq" id="WP_039800884.1">
    <property type="nucleotide sequence ID" value="NZ_CP010415.1"/>
</dbReference>
<dbReference type="AlphaFoldDB" id="A0A0C4WIW5"/>
<proteinExistence type="predicted"/>
<dbReference type="Proteomes" id="UP000068210">
    <property type="component" value="Chromosome"/>
</dbReference>